<dbReference type="EMBL" id="HBHY01010976">
    <property type="protein sequence ID" value="CAE0138798.1"/>
    <property type="molecule type" value="Transcribed_RNA"/>
</dbReference>
<organism evidence="2">
    <name type="scientific">Prasinoderma singulare</name>
    <dbReference type="NCBI Taxonomy" id="676789"/>
    <lineage>
        <taxon>Eukaryota</taxon>
        <taxon>Viridiplantae</taxon>
        <taxon>Prasinodermophyta</taxon>
        <taxon>Prasinodermophyceae</taxon>
        <taxon>Prasinodermales</taxon>
        <taxon>Prasinodermaceae</taxon>
        <taxon>Prasinoderma</taxon>
    </lineage>
</organism>
<feature type="region of interest" description="Disordered" evidence="1">
    <location>
        <begin position="210"/>
        <end position="241"/>
    </location>
</feature>
<evidence type="ECO:0000313" key="2">
    <source>
        <dbReference type="EMBL" id="CAE0138798.1"/>
    </source>
</evidence>
<feature type="region of interest" description="Disordered" evidence="1">
    <location>
        <begin position="1"/>
        <end position="44"/>
    </location>
</feature>
<feature type="compositionally biased region" description="Pro residues" evidence="1">
    <location>
        <begin position="389"/>
        <end position="407"/>
    </location>
</feature>
<gene>
    <name evidence="2" type="ORF">PSIN1315_LOCUS7078</name>
</gene>
<evidence type="ECO:0000256" key="1">
    <source>
        <dbReference type="SAM" id="MobiDB-lite"/>
    </source>
</evidence>
<name>A0A7S3FCY1_9VIRI</name>
<feature type="region of interest" description="Disordered" evidence="1">
    <location>
        <begin position="308"/>
        <end position="419"/>
    </location>
</feature>
<feature type="compositionally biased region" description="Basic and acidic residues" evidence="1">
    <location>
        <begin position="335"/>
        <end position="349"/>
    </location>
</feature>
<feature type="compositionally biased region" description="Pro residues" evidence="1">
    <location>
        <begin position="269"/>
        <end position="288"/>
    </location>
</feature>
<reference evidence="2" key="1">
    <citation type="submission" date="2021-01" db="EMBL/GenBank/DDBJ databases">
        <authorList>
            <person name="Corre E."/>
            <person name="Pelletier E."/>
            <person name="Niang G."/>
            <person name="Scheremetjew M."/>
            <person name="Finn R."/>
            <person name="Kale V."/>
            <person name="Holt S."/>
            <person name="Cochrane G."/>
            <person name="Meng A."/>
            <person name="Brown T."/>
            <person name="Cohen L."/>
        </authorList>
    </citation>
    <scope>NUCLEOTIDE SEQUENCE</scope>
    <source>
        <strain evidence="2">RCC927</strain>
    </source>
</reference>
<accession>A0A7S3FCY1</accession>
<dbReference type="AlphaFoldDB" id="A0A7S3FCY1"/>
<sequence>MDGPAATDGAAVEEEGCDAIGGGGGSLEQEPLKTGGQAEAEQGLVPAATDVDTVTGVDVVMEPAQVKADDDLTTGLATHGTSAAVPTDGATAAPAEQSPPEPTAGAVLDVAGEAGAREGRASALHARSAAAADVLPSTEGYALTARQRQAHREGIDWDNTPQLSSRVVRCAVCIVQKKGACGTATAPSKCLRRLALEQAGLPLRKLVKQAAQKGDATTESNVVDSNGGSEPPAREAVRPSEEALSRVAGLIAVAQPELAPLLDALKAGVPPPAQEEPDFPPPPPPPRAPATRTLDLRSAAVSELMAAARRSAPVDPTRDFSGGRSVFPVPPHLAEASRELTREAADGRRASSRRKGEHPSIAAFKAKRPRIRGEAASASVKPKPKPKQPKPSPKPSPKLAPPLPAMPVPSSEALDTLRDAAAGRGVGRVLLATGPANDTGVASVAAWLAAVAQRKRQRDGVAPMEH</sequence>
<feature type="region of interest" description="Disordered" evidence="1">
    <location>
        <begin position="267"/>
        <end position="291"/>
    </location>
</feature>
<feature type="compositionally biased region" description="Basic and acidic residues" evidence="1">
    <location>
        <begin position="232"/>
        <end position="241"/>
    </location>
</feature>
<proteinExistence type="predicted"/>
<feature type="compositionally biased region" description="Polar residues" evidence="1">
    <location>
        <begin position="215"/>
        <end position="228"/>
    </location>
</feature>
<protein>
    <submittedName>
        <fullName evidence="2">Uncharacterized protein</fullName>
    </submittedName>
</protein>
<feature type="region of interest" description="Disordered" evidence="1">
    <location>
        <begin position="77"/>
        <end position="105"/>
    </location>
</feature>